<dbReference type="AlphaFoldDB" id="A0A0E0FMK8"/>
<reference evidence="2" key="3">
    <citation type="submission" date="2018-04" db="EMBL/GenBank/DDBJ databases">
        <title>OnivRS2 (Oryza nivara Reference Sequence Version 2).</title>
        <authorList>
            <person name="Zhang J."/>
            <person name="Kudrna D."/>
            <person name="Lee S."/>
            <person name="Talag J."/>
            <person name="Rajasekar S."/>
            <person name="Welchert J."/>
            <person name="Hsing Y.-I."/>
            <person name="Wing R.A."/>
        </authorList>
    </citation>
    <scope>NUCLEOTIDE SEQUENCE [LARGE SCALE GENOMIC DNA]</scope>
    <source>
        <strain evidence="3">SL10</strain>
    </source>
</reference>
<dbReference type="EnsemblPlants" id="ONIVA09G05130.1">
    <property type="protein sequence ID" value="ONIVA09G05130.1"/>
    <property type="gene ID" value="ONIVA09G05130"/>
</dbReference>
<name>A0A0E0FMK8_ORYNI</name>
<keyword evidence="4" id="KW-1185">Reference proteome</keyword>
<organism evidence="2">
    <name type="scientific">Oryza nivara</name>
    <name type="common">Indian wild rice</name>
    <name type="synonym">Oryza sativa f. spontanea</name>
    <dbReference type="NCBI Taxonomy" id="4536"/>
    <lineage>
        <taxon>Eukaryota</taxon>
        <taxon>Viridiplantae</taxon>
        <taxon>Streptophyta</taxon>
        <taxon>Embryophyta</taxon>
        <taxon>Tracheophyta</taxon>
        <taxon>Spermatophyta</taxon>
        <taxon>Magnoliopsida</taxon>
        <taxon>Liliopsida</taxon>
        <taxon>Poales</taxon>
        <taxon>Poaceae</taxon>
        <taxon>BOP clade</taxon>
        <taxon>Oryzoideae</taxon>
        <taxon>Oryzeae</taxon>
        <taxon>Oryzinae</taxon>
        <taxon>Oryza</taxon>
    </lineage>
</organism>
<dbReference type="Proteomes" id="UP000006591">
    <property type="component" value="Chromosome 9"/>
</dbReference>
<evidence type="ECO:0000313" key="2">
    <source>
        <dbReference type="EnsemblPlants" id="ONIVA01G20630.1"/>
    </source>
</evidence>
<sequence length="111" mass="11669">MWDFVRGYLNHTSGANDGTWREDGQLQDGGGGGFGTARGCSRDQARWAEMAVDDGARIFVEAVPRRLQATAIWRHGGGHTKIGGVANESKGRAAGIGVTAAERRGAGGDEL</sequence>
<dbReference type="Proteomes" id="UP000006591">
    <property type="component" value="Chromosome 1"/>
</dbReference>
<evidence type="ECO:0000313" key="4">
    <source>
        <dbReference type="Proteomes" id="UP000006591"/>
    </source>
</evidence>
<dbReference type="Gramene" id="ONIVA09G05130.1">
    <property type="protein sequence ID" value="ONIVA09G05130.1"/>
    <property type="gene ID" value="ONIVA09G05130"/>
</dbReference>
<feature type="compositionally biased region" description="Gly residues" evidence="1">
    <location>
        <begin position="27"/>
        <end position="36"/>
    </location>
</feature>
<dbReference type="EnsemblPlants" id="ONIVA01G20630.1">
    <property type="protein sequence ID" value="ONIVA01G20630.1"/>
    <property type="gene ID" value="ONIVA01G20630"/>
</dbReference>
<evidence type="ECO:0000313" key="3">
    <source>
        <dbReference type="EnsemblPlants" id="ONIVA09G05130.1"/>
    </source>
</evidence>
<proteinExistence type="predicted"/>
<dbReference type="Gramene" id="ONIVA01G20630.1">
    <property type="protein sequence ID" value="ONIVA01G20630.1"/>
    <property type="gene ID" value="ONIVA01G20630"/>
</dbReference>
<reference evidence="2" key="1">
    <citation type="submission" date="2013-08" db="EMBL/GenBank/DDBJ databases">
        <authorList>
            <person name="Wing R.A."/>
            <person name="Hsing Y."/>
        </authorList>
    </citation>
    <scope>NUCLEOTIDE SEQUENCE</scope>
</reference>
<accession>A0A0E0FMK8</accession>
<reference evidence="2" key="2">
    <citation type="submission" date="2015-04" db="UniProtKB">
        <authorList>
            <consortium name="EnsemblPlants"/>
        </authorList>
    </citation>
    <scope>IDENTIFICATION</scope>
    <source>
        <strain evidence="2">SL10</strain>
    </source>
</reference>
<evidence type="ECO:0000256" key="1">
    <source>
        <dbReference type="SAM" id="MobiDB-lite"/>
    </source>
</evidence>
<protein>
    <submittedName>
        <fullName evidence="2">Uncharacterized protein</fullName>
    </submittedName>
</protein>
<feature type="region of interest" description="Disordered" evidence="1">
    <location>
        <begin position="14"/>
        <end position="39"/>
    </location>
</feature>
<dbReference type="HOGENOM" id="CLU_2162474_0_0_1"/>